<dbReference type="Proteomes" id="UP001355056">
    <property type="component" value="Unassembled WGS sequence"/>
</dbReference>
<proteinExistence type="predicted"/>
<dbReference type="SMART" id="SM00530">
    <property type="entry name" value="HTH_XRE"/>
    <property type="match status" value="1"/>
</dbReference>
<name>A0ABU7YUA7_9GAMM</name>
<accession>A0ABU7YUA7</accession>
<keyword evidence="4" id="KW-1185">Reference proteome</keyword>
<feature type="region of interest" description="Disordered" evidence="1">
    <location>
        <begin position="70"/>
        <end position="105"/>
    </location>
</feature>
<reference evidence="3 4" key="1">
    <citation type="journal article" date="2016" name="Int. J. Syst. Evol. Microbiol.">
        <title>Lysobacter erysipheiresistens sp. nov., an antagonist of powdery mildew, isolated from tobacco-cultivated soil.</title>
        <authorList>
            <person name="Xie B."/>
            <person name="Li T."/>
            <person name="Lin X."/>
            <person name="Wang C.J."/>
            <person name="Chen Y.J."/>
            <person name="Liu W.J."/>
            <person name="Zhao Z.W."/>
        </authorList>
    </citation>
    <scope>NUCLEOTIDE SEQUENCE [LARGE SCALE GENOMIC DNA]</scope>
    <source>
        <strain evidence="3 4">RS-LYSO-3</strain>
    </source>
</reference>
<evidence type="ECO:0000256" key="1">
    <source>
        <dbReference type="SAM" id="MobiDB-lite"/>
    </source>
</evidence>
<feature type="compositionally biased region" description="Basic and acidic residues" evidence="1">
    <location>
        <begin position="96"/>
        <end position="105"/>
    </location>
</feature>
<dbReference type="RefSeq" id="WP_332613990.1">
    <property type="nucleotide sequence ID" value="NZ_JAXGFP010000001.1"/>
</dbReference>
<dbReference type="InterPro" id="IPR001387">
    <property type="entry name" value="Cro/C1-type_HTH"/>
</dbReference>
<evidence type="ECO:0000259" key="2">
    <source>
        <dbReference type="SMART" id="SM00530"/>
    </source>
</evidence>
<dbReference type="EMBL" id="JAXGFP010000001">
    <property type="protein sequence ID" value="MEG3182663.1"/>
    <property type="molecule type" value="Genomic_DNA"/>
</dbReference>
<sequence length="185" mass="20484">MESFKQRMKRIRVRAGFSSQADAAVAIGCERGTVGMWEAPSSNVKNVSSEWLFAVARAYKVRPDWINDTRSSDDGHPWAPEHAEPVSDDALPSPAVRRESHSQRPDFKTMAAAVELLRDHLDLMGDPPEWIADSGMLEDAYEVIVAHQGQHETTNVIDMAKALARRIRQGESDGGRSSRSRSKAG</sequence>
<evidence type="ECO:0000313" key="3">
    <source>
        <dbReference type="EMBL" id="MEG3182663.1"/>
    </source>
</evidence>
<dbReference type="InterPro" id="IPR010982">
    <property type="entry name" value="Lambda_DNA-bd_dom_sf"/>
</dbReference>
<evidence type="ECO:0000313" key="4">
    <source>
        <dbReference type="Proteomes" id="UP001355056"/>
    </source>
</evidence>
<organism evidence="3 4">
    <name type="scientific">Novilysobacter erysipheiresistens</name>
    <dbReference type="NCBI Taxonomy" id="1749332"/>
    <lineage>
        <taxon>Bacteria</taxon>
        <taxon>Pseudomonadati</taxon>
        <taxon>Pseudomonadota</taxon>
        <taxon>Gammaproteobacteria</taxon>
        <taxon>Lysobacterales</taxon>
        <taxon>Lysobacteraceae</taxon>
        <taxon>Novilysobacter</taxon>
    </lineage>
</organism>
<gene>
    <name evidence="3" type="ORF">SNE34_01360</name>
</gene>
<feature type="domain" description="HTH cro/C1-type" evidence="2">
    <location>
        <begin position="7"/>
        <end position="66"/>
    </location>
</feature>
<dbReference type="Gene3D" id="1.10.260.40">
    <property type="entry name" value="lambda repressor-like DNA-binding domains"/>
    <property type="match status" value="1"/>
</dbReference>
<protein>
    <submittedName>
        <fullName evidence="3">Helix-turn-helix transcriptional regulator</fullName>
    </submittedName>
</protein>
<comment type="caution">
    <text evidence="3">The sequence shown here is derived from an EMBL/GenBank/DDBJ whole genome shotgun (WGS) entry which is preliminary data.</text>
</comment>
<feature type="compositionally biased region" description="Basic and acidic residues" evidence="1">
    <location>
        <begin position="70"/>
        <end position="85"/>
    </location>
</feature>
<dbReference type="CDD" id="cd00093">
    <property type="entry name" value="HTH_XRE"/>
    <property type="match status" value="1"/>
</dbReference>
<dbReference type="SUPFAM" id="SSF47413">
    <property type="entry name" value="lambda repressor-like DNA-binding domains"/>
    <property type="match status" value="1"/>
</dbReference>